<dbReference type="InterPro" id="IPR028364">
    <property type="entry name" value="Ribosomal_uL1/biogenesis"/>
</dbReference>
<keyword evidence="4 9" id="KW-0810">Translation regulation</keyword>
<dbReference type="STRING" id="1817863.A2Y62_21665"/>
<dbReference type="Gene3D" id="3.40.50.790">
    <property type="match status" value="1"/>
</dbReference>
<keyword evidence="7 9" id="KW-0687">Ribonucleoprotein</keyword>
<protein>
    <recommendedName>
        <fullName evidence="8 9">Large ribosomal subunit protein uL1</fullName>
    </recommendedName>
</protein>
<dbReference type="InterPro" id="IPR005878">
    <property type="entry name" value="Ribosom_uL1_bac-type"/>
</dbReference>
<dbReference type="EMBL" id="MFGW01000204">
    <property type="protein sequence ID" value="OGF59962.1"/>
    <property type="molecule type" value="Genomic_DNA"/>
</dbReference>
<accession>A0A1F5V946</accession>
<evidence type="ECO:0000256" key="8">
    <source>
        <dbReference type="ARBA" id="ARBA00035241"/>
    </source>
</evidence>
<dbReference type="InterPro" id="IPR023674">
    <property type="entry name" value="Ribosomal_uL1-like"/>
</dbReference>
<dbReference type="SUPFAM" id="SSF56808">
    <property type="entry name" value="Ribosomal protein L1"/>
    <property type="match status" value="1"/>
</dbReference>
<keyword evidence="3 9" id="KW-0699">rRNA-binding</keyword>
<comment type="subunit">
    <text evidence="9">Part of the 50S ribosomal subunit.</text>
</comment>
<dbReference type="NCBIfam" id="TIGR01169">
    <property type="entry name" value="rplA_bact"/>
    <property type="match status" value="1"/>
</dbReference>
<name>A0A1F5V946_9BACT</name>
<evidence type="ECO:0000256" key="1">
    <source>
        <dbReference type="ARBA" id="ARBA00010531"/>
    </source>
</evidence>
<dbReference type="InterPro" id="IPR023673">
    <property type="entry name" value="Ribosomal_uL1_CS"/>
</dbReference>
<comment type="function">
    <text evidence="9">Binds directly to 23S rRNA. The L1 stalk is quite mobile in the ribosome, and is involved in E site tRNA release.</text>
</comment>
<dbReference type="InterPro" id="IPR016095">
    <property type="entry name" value="Ribosomal_uL1_3-a/b-sand"/>
</dbReference>
<dbReference type="PROSITE" id="PS01199">
    <property type="entry name" value="RIBOSOMAL_L1"/>
    <property type="match status" value="1"/>
</dbReference>
<dbReference type="GO" id="GO:0006417">
    <property type="term" value="P:regulation of translation"/>
    <property type="evidence" value="ECO:0007669"/>
    <property type="project" value="UniProtKB-KW"/>
</dbReference>
<evidence type="ECO:0000256" key="2">
    <source>
        <dbReference type="ARBA" id="ARBA00022491"/>
    </source>
</evidence>
<comment type="similarity">
    <text evidence="1 9 10">Belongs to the universal ribosomal protein uL1 family.</text>
</comment>
<dbReference type="CDD" id="cd00403">
    <property type="entry name" value="Ribosomal_L1"/>
    <property type="match status" value="1"/>
</dbReference>
<dbReference type="InterPro" id="IPR002143">
    <property type="entry name" value="Ribosomal_uL1"/>
</dbReference>
<evidence type="ECO:0000256" key="10">
    <source>
        <dbReference type="RuleBase" id="RU000659"/>
    </source>
</evidence>
<dbReference type="Proteomes" id="UP000178943">
    <property type="component" value="Unassembled WGS sequence"/>
</dbReference>
<evidence type="ECO:0000256" key="4">
    <source>
        <dbReference type="ARBA" id="ARBA00022845"/>
    </source>
</evidence>
<keyword evidence="5 9" id="KW-0694">RNA-binding</keyword>
<dbReference type="GO" id="GO:0003735">
    <property type="term" value="F:structural constituent of ribosome"/>
    <property type="evidence" value="ECO:0007669"/>
    <property type="project" value="InterPro"/>
</dbReference>
<evidence type="ECO:0000313" key="12">
    <source>
        <dbReference type="Proteomes" id="UP000178943"/>
    </source>
</evidence>
<comment type="caution">
    <text evidence="11">The sequence shown here is derived from an EMBL/GenBank/DDBJ whole genome shotgun (WGS) entry which is preliminary data.</text>
</comment>
<dbReference type="GO" id="GO:0019843">
    <property type="term" value="F:rRNA binding"/>
    <property type="evidence" value="ECO:0007669"/>
    <property type="project" value="UniProtKB-UniRule"/>
</dbReference>
<reference evidence="11 12" key="1">
    <citation type="journal article" date="2016" name="Nat. Commun.">
        <title>Thousands of microbial genomes shed light on interconnected biogeochemical processes in an aquifer system.</title>
        <authorList>
            <person name="Anantharaman K."/>
            <person name="Brown C.T."/>
            <person name="Hug L.A."/>
            <person name="Sharon I."/>
            <person name="Castelle C.J."/>
            <person name="Probst A.J."/>
            <person name="Thomas B.C."/>
            <person name="Singh A."/>
            <person name="Wilkins M.J."/>
            <person name="Karaoz U."/>
            <person name="Brodie E.L."/>
            <person name="Williams K.H."/>
            <person name="Hubbard S.S."/>
            <person name="Banfield J.F."/>
        </authorList>
    </citation>
    <scope>NUCLEOTIDE SEQUENCE [LARGE SCALE GENOMIC DNA]</scope>
</reference>
<evidence type="ECO:0000256" key="3">
    <source>
        <dbReference type="ARBA" id="ARBA00022730"/>
    </source>
</evidence>
<dbReference type="FunFam" id="3.40.50.790:FF:000001">
    <property type="entry name" value="50S ribosomal protein L1"/>
    <property type="match status" value="1"/>
</dbReference>
<keyword evidence="6 9" id="KW-0689">Ribosomal protein</keyword>
<dbReference type="GO" id="GO:0000049">
    <property type="term" value="F:tRNA binding"/>
    <property type="evidence" value="ECO:0007669"/>
    <property type="project" value="UniProtKB-KW"/>
</dbReference>
<dbReference type="AlphaFoldDB" id="A0A1F5V946"/>
<comment type="function">
    <text evidence="9">Protein L1 is also a translational repressor protein, it controls the translation of the L11 operon by binding to its mRNA.</text>
</comment>
<dbReference type="PANTHER" id="PTHR36427:SF3">
    <property type="entry name" value="LARGE RIBOSOMAL SUBUNIT PROTEIN UL1M"/>
    <property type="match status" value="1"/>
</dbReference>
<keyword evidence="9" id="KW-0820">tRNA-binding</keyword>
<evidence type="ECO:0000313" key="11">
    <source>
        <dbReference type="EMBL" id="OGF59962.1"/>
    </source>
</evidence>
<keyword evidence="2 9" id="KW-0678">Repressor</keyword>
<evidence type="ECO:0000256" key="9">
    <source>
        <dbReference type="HAMAP-Rule" id="MF_01318"/>
    </source>
</evidence>
<sequence length="232" mass="24994">MKRSRKYIEASKKLEKRIYTVKEAMEALKDVAYTKFDGTVELSIKLGIDPKKSDQMVRGAVVLPAGTGKSKRVLVIASGEKIKEAEDSNADYVGGEEIVDKIAAGWLEFDAVIATPDVMKNVAKLGKILGPRGLMPNPKVGTVTFDVAKAIGDLKAGKVEFRTDKTGSLNVPVGKLSFAIDALVENCRTLMEAVTKAKPATAKGKYIKKIYASTTMSPSIELDISTLEIKAA</sequence>
<gene>
    <name evidence="9" type="primary">rplA</name>
    <name evidence="11" type="ORF">A2Y62_21665</name>
</gene>
<dbReference type="GO" id="GO:0006412">
    <property type="term" value="P:translation"/>
    <property type="evidence" value="ECO:0007669"/>
    <property type="project" value="UniProtKB-UniRule"/>
</dbReference>
<dbReference type="HAMAP" id="MF_01318_B">
    <property type="entry name" value="Ribosomal_uL1_B"/>
    <property type="match status" value="1"/>
</dbReference>
<organism evidence="11 12">
    <name type="scientific">Candidatus Fischerbacteria bacterium RBG_13_37_8</name>
    <dbReference type="NCBI Taxonomy" id="1817863"/>
    <lineage>
        <taxon>Bacteria</taxon>
        <taxon>Candidatus Fischeribacteriota</taxon>
    </lineage>
</organism>
<evidence type="ECO:0000256" key="5">
    <source>
        <dbReference type="ARBA" id="ARBA00022884"/>
    </source>
</evidence>
<dbReference type="Pfam" id="PF00687">
    <property type="entry name" value="Ribosomal_L1"/>
    <property type="match status" value="1"/>
</dbReference>
<evidence type="ECO:0000256" key="7">
    <source>
        <dbReference type="ARBA" id="ARBA00023274"/>
    </source>
</evidence>
<proteinExistence type="inferred from homology"/>
<dbReference type="PANTHER" id="PTHR36427">
    <property type="entry name" value="54S RIBOSOMAL PROTEIN L1, MITOCHONDRIAL"/>
    <property type="match status" value="1"/>
</dbReference>
<dbReference type="GO" id="GO:0015934">
    <property type="term" value="C:large ribosomal subunit"/>
    <property type="evidence" value="ECO:0007669"/>
    <property type="project" value="InterPro"/>
</dbReference>
<evidence type="ECO:0000256" key="6">
    <source>
        <dbReference type="ARBA" id="ARBA00022980"/>
    </source>
</evidence>
<dbReference type="PIRSF" id="PIRSF002155">
    <property type="entry name" value="Ribosomal_L1"/>
    <property type="match status" value="1"/>
</dbReference>
<dbReference type="Gene3D" id="3.30.190.20">
    <property type="match status" value="1"/>
</dbReference>